<dbReference type="AlphaFoldDB" id="A0A645H6Q4"/>
<dbReference type="EMBL" id="VSSQ01086418">
    <property type="protein sequence ID" value="MPN33759.1"/>
    <property type="molecule type" value="Genomic_DNA"/>
</dbReference>
<protein>
    <submittedName>
        <fullName evidence="1">Uncharacterized protein</fullName>
    </submittedName>
</protein>
<evidence type="ECO:0000313" key="1">
    <source>
        <dbReference type="EMBL" id="MPN33759.1"/>
    </source>
</evidence>
<comment type="caution">
    <text evidence="1">The sequence shown here is derived from an EMBL/GenBank/DDBJ whole genome shotgun (WGS) entry which is preliminary data.</text>
</comment>
<organism evidence="1">
    <name type="scientific">bioreactor metagenome</name>
    <dbReference type="NCBI Taxonomy" id="1076179"/>
    <lineage>
        <taxon>unclassified sequences</taxon>
        <taxon>metagenomes</taxon>
        <taxon>ecological metagenomes</taxon>
    </lineage>
</organism>
<accession>A0A645H6Q4</accession>
<proteinExistence type="predicted"/>
<name>A0A645H6Q4_9ZZZZ</name>
<sequence>MINSGILLLILTALEAEASKALETSPALAALEIYLIRYSETAALDFLLQGGAENPGLKGAVI</sequence>
<reference evidence="1" key="1">
    <citation type="submission" date="2019-08" db="EMBL/GenBank/DDBJ databases">
        <authorList>
            <person name="Kucharzyk K."/>
            <person name="Murdoch R.W."/>
            <person name="Higgins S."/>
            <person name="Loffler F."/>
        </authorList>
    </citation>
    <scope>NUCLEOTIDE SEQUENCE</scope>
</reference>
<gene>
    <name evidence="1" type="ORF">SDC9_181250</name>
</gene>